<evidence type="ECO:0000256" key="1">
    <source>
        <dbReference type="ARBA" id="ARBA00011955"/>
    </source>
</evidence>
<evidence type="ECO:0000313" key="13">
    <source>
        <dbReference type="EMBL" id="GLB52191.1"/>
    </source>
</evidence>
<evidence type="ECO:0000256" key="8">
    <source>
        <dbReference type="ARBA" id="ARBA00031306"/>
    </source>
</evidence>
<evidence type="ECO:0000256" key="3">
    <source>
        <dbReference type="ARBA" id="ARBA00022630"/>
    </source>
</evidence>
<feature type="binding site" evidence="11">
    <location>
        <position position="287"/>
    </location>
    <ligand>
        <name>Mg(2+)</name>
        <dbReference type="ChEBI" id="CHEBI:18420"/>
    </ligand>
</feature>
<sequence length="338" mass="37832">MKNICVLLALIGVFASCEKKEEIKEFVIQGTAQGSTYAIKYVSESEVVSKKQIDSIFAVIDNSMSTWVPTSIVSKVNDGDTLVVVDDHFKKVMKASERIFMESDSLFDPTVGTLMKVYGFGPKKQIKHLSREQLDSVMDYIGLEKVRLRPDGTISKLYPEIYMDFNSIAQGYSVDVLVDFLKANGINNAIVEVGGELAAIGTNTLKDKNWVVGIDDPLQDPYEPRKLIARINIQDLGMATSGNYRKVILDTVTGEKYVHTMNPKTGLPQKGTILSATVLAEKTMRADGLATAFMTMDVDKSIGFLKMHPEIYAYFIYMDDSNKEQFYQTENFKKLMLE</sequence>
<evidence type="ECO:0000256" key="2">
    <source>
        <dbReference type="ARBA" id="ARBA00016337"/>
    </source>
</evidence>
<evidence type="ECO:0000256" key="11">
    <source>
        <dbReference type="PIRSR" id="PIRSR006268-2"/>
    </source>
</evidence>
<dbReference type="PANTHER" id="PTHR30040">
    <property type="entry name" value="THIAMINE BIOSYNTHESIS LIPOPROTEIN APBE"/>
    <property type="match status" value="1"/>
</dbReference>
<dbReference type="GO" id="GO:0005886">
    <property type="term" value="C:plasma membrane"/>
    <property type="evidence" value="ECO:0007669"/>
    <property type="project" value="UniProtKB-SubCell"/>
</dbReference>
<evidence type="ECO:0000256" key="9">
    <source>
        <dbReference type="ARBA" id="ARBA00048540"/>
    </source>
</evidence>
<comment type="catalytic activity">
    <reaction evidence="9 10 12">
        <text>L-threonyl-[protein] + FAD = FMN-L-threonyl-[protein] + AMP + H(+)</text>
        <dbReference type="Rhea" id="RHEA:36847"/>
        <dbReference type="Rhea" id="RHEA-COMP:11060"/>
        <dbReference type="Rhea" id="RHEA-COMP:11061"/>
        <dbReference type="ChEBI" id="CHEBI:15378"/>
        <dbReference type="ChEBI" id="CHEBI:30013"/>
        <dbReference type="ChEBI" id="CHEBI:57692"/>
        <dbReference type="ChEBI" id="CHEBI:74257"/>
        <dbReference type="ChEBI" id="CHEBI:456215"/>
        <dbReference type="EC" id="2.7.1.180"/>
    </reaction>
</comment>
<evidence type="ECO:0000256" key="10">
    <source>
        <dbReference type="PIRNR" id="PIRNR006268"/>
    </source>
</evidence>
<keyword evidence="14" id="KW-1185">Reference proteome</keyword>
<keyword evidence="5 10" id="KW-0479">Metal-binding</keyword>
<evidence type="ECO:0000256" key="12">
    <source>
        <dbReference type="RuleBase" id="RU363002"/>
    </source>
</evidence>
<keyword evidence="12" id="KW-0472">Membrane</keyword>
<comment type="function">
    <text evidence="12">Flavin transferase that catalyzes the transfer of the FMN moiety of FAD and its covalent binding to the hydroxyl group of a threonine residue in a target flavoprotein.</text>
</comment>
<dbReference type="Proteomes" id="UP001143545">
    <property type="component" value="Unassembled WGS sequence"/>
</dbReference>
<keyword evidence="3 10" id="KW-0285">Flavoprotein</keyword>
<comment type="similarity">
    <text evidence="10 12">Belongs to the ApbE family.</text>
</comment>
<dbReference type="EMBL" id="BRVP01000007">
    <property type="protein sequence ID" value="GLB52191.1"/>
    <property type="molecule type" value="Genomic_DNA"/>
</dbReference>
<organism evidence="13 14">
    <name type="scientific">Neptunitalea chrysea</name>
    <dbReference type="NCBI Taxonomy" id="1647581"/>
    <lineage>
        <taxon>Bacteria</taxon>
        <taxon>Pseudomonadati</taxon>
        <taxon>Bacteroidota</taxon>
        <taxon>Flavobacteriia</taxon>
        <taxon>Flavobacteriales</taxon>
        <taxon>Flavobacteriaceae</taxon>
        <taxon>Neptunitalea</taxon>
    </lineage>
</organism>
<dbReference type="PIRSF" id="PIRSF006268">
    <property type="entry name" value="ApbE"/>
    <property type="match status" value="1"/>
</dbReference>
<dbReference type="SUPFAM" id="SSF143631">
    <property type="entry name" value="ApbE-like"/>
    <property type="match status" value="1"/>
</dbReference>
<name>A0A9W6EUV8_9FLAO</name>
<accession>A0A9W6EUV8</accession>
<comment type="subcellular location">
    <subcellularLocation>
        <location evidence="12">Cell inner membrane</location>
        <topology evidence="12">Lipid-anchor</topology>
        <orientation evidence="12">Periplasmic side</orientation>
    </subcellularLocation>
</comment>
<keyword evidence="4 10" id="KW-0808">Transferase</keyword>
<dbReference type="AlphaFoldDB" id="A0A9W6EUV8"/>
<evidence type="ECO:0000256" key="5">
    <source>
        <dbReference type="ARBA" id="ARBA00022723"/>
    </source>
</evidence>
<dbReference type="RefSeq" id="WP_281753346.1">
    <property type="nucleotide sequence ID" value="NZ_BRVP01000007.1"/>
</dbReference>
<dbReference type="PROSITE" id="PS51257">
    <property type="entry name" value="PROKAR_LIPOPROTEIN"/>
    <property type="match status" value="1"/>
</dbReference>
<comment type="cofactor">
    <cofactor evidence="11">
        <name>Mg(2+)</name>
        <dbReference type="ChEBI" id="CHEBI:18420"/>
    </cofactor>
    <cofactor evidence="11">
        <name>Mn(2+)</name>
        <dbReference type="ChEBI" id="CHEBI:29035"/>
    </cofactor>
    <text evidence="11">Magnesium. Can also use manganese.</text>
</comment>
<evidence type="ECO:0000256" key="4">
    <source>
        <dbReference type="ARBA" id="ARBA00022679"/>
    </source>
</evidence>
<dbReference type="GO" id="GO:0046872">
    <property type="term" value="F:metal ion binding"/>
    <property type="evidence" value="ECO:0007669"/>
    <property type="project" value="UniProtKB-UniRule"/>
</dbReference>
<feature type="binding site" evidence="11">
    <location>
        <position position="167"/>
    </location>
    <ligand>
        <name>Mg(2+)</name>
        <dbReference type="ChEBI" id="CHEBI:18420"/>
    </ligand>
</feature>
<comment type="caution">
    <text evidence="13">The sequence shown here is derived from an EMBL/GenBank/DDBJ whole genome shotgun (WGS) entry which is preliminary data.</text>
</comment>
<reference evidence="13" key="1">
    <citation type="submission" date="2022-07" db="EMBL/GenBank/DDBJ databases">
        <title>Taxonomy of Novel Oxalotrophic and Methylotrophic Bacteria.</title>
        <authorList>
            <person name="Sahin N."/>
            <person name="Tani A."/>
        </authorList>
    </citation>
    <scope>NUCLEOTIDE SEQUENCE</scope>
    <source>
        <strain evidence="13">AM327</strain>
    </source>
</reference>
<keyword evidence="6 10" id="KW-0274">FAD</keyword>
<dbReference type="GO" id="GO:0016740">
    <property type="term" value="F:transferase activity"/>
    <property type="evidence" value="ECO:0007669"/>
    <property type="project" value="UniProtKB-UniRule"/>
</dbReference>
<dbReference type="Pfam" id="PF02424">
    <property type="entry name" value="ApbE"/>
    <property type="match status" value="1"/>
</dbReference>
<evidence type="ECO:0000256" key="7">
    <source>
        <dbReference type="ARBA" id="ARBA00022842"/>
    </source>
</evidence>
<dbReference type="Gene3D" id="3.10.520.10">
    <property type="entry name" value="ApbE-like domains"/>
    <property type="match status" value="1"/>
</dbReference>
<keyword evidence="7 10" id="KW-0460">Magnesium</keyword>
<gene>
    <name evidence="13" type="ORF">NBRC110019_12300</name>
</gene>
<keyword evidence="12" id="KW-0449">Lipoprotein</keyword>
<evidence type="ECO:0000313" key="14">
    <source>
        <dbReference type="Proteomes" id="UP001143545"/>
    </source>
</evidence>
<dbReference type="InterPro" id="IPR024932">
    <property type="entry name" value="ApbE"/>
</dbReference>
<dbReference type="EC" id="2.7.1.180" evidence="1 10"/>
<dbReference type="PANTHER" id="PTHR30040:SF2">
    <property type="entry name" value="FAD:PROTEIN FMN TRANSFERASE"/>
    <property type="match status" value="1"/>
</dbReference>
<proteinExistence type="inferred from homology"/>
<keyword evidence="12" id="KW-0997">Cell inner membrane</keyword>
<dbReference type="InterPro" id="IPR003374">
    <property type="entry name" value="ApbE-like_sf"/>
</dbReference>
<feature type="binding site" evidence="11">
    <location>
        <position position="291"/>
    </location>
    <ligand>
        <name>Mg(2+)</name>
        <dbReference type="ChEBI" id="CHEBI:18420"/>
    </ligand>
</feature>
<evidence type="ECO:0000256" key="6">
    <source>
        <dbReference type="ARBA" id="ARBA00022827"/>
    </source>
</evidence>
<keyword evidence="12" id="KW-1003">Cell membrane</keyword>
<protein>
    <recommendedName>
        <fullName evidence="2 10">FAD:protein FMN transferase</fullName>
        <ecNumber evidence="1 10">2.7.1.180</ecNumber>
    </recommendedName>
    <alternativeName>
        <fullName evidence="8 10">Flavin transferase</fullName>
    </alternativeName>
</protein>